<reference evidence="2" key="1">
    <citation type="journal article" date="2022" name="Mol. Ecol. Resour.">
        <title>The genomes of chicory, endive, great burdock and yacon provide insights into Asteraceae palaeo-polyploidization history and plant inulin production.</title>
        <authorList>
            <person name="Fan W."/>
            <person name="Wang S."/>
            <person name="Wang H."/>
            <person name="Wang A."/>
            <person name="Jiang F."/>
            <person name="Liu H."/>
            <person name="Zhao H."/>
            <person name="Xu D."/>
            <person name="Zhang Y."/>
        </authorList>
    </citation>
    <scope>NUCLEOTIDE SEQUENCE [LARGE SCALE GENOMIC DNA]</scope>
    <source>
        <strain evidence="2">cv. Yunnan</strain>
    </source>
</reference>
<name>A0ACB9J696_9ASTR</name>
<evidence type="ECO:0000313" key="1">
    <source>
        <dbReference type="EMBL" id="KAI3815819.1"/>
    </source>
</evidence>
<dbReference type="Proteomes" id="UP001056120">
    <property type="component" value="Linkage Group LG05"/>
</dbReference>
<gene>
    <name evidence="1" type="ORF">L1987_15501</name>
</gene>
<protein>
    <submittedName>
        <fullName evidence="1">Uncharacterized protein</fullName>
    </submittedName>
</protein>
<comment type="caution">
    <text evidence="1">The sequence shown here is derived from an EMBL/GenBank/DDBJ whole genome shotgun (WGS) entry which is preliminary data.</text>
</comment>
<dbReference type="EMBL" id="CM042022">
    <property type="protein sequence ID" value="KAI3815819.1"/>
    <property type="molecule type" value="Genomic_DNA"/>
</dbReference>
<proteinExistence type="predicted"/>
<organism evidence="1 2">
    <name type="scientific">Smallanthus sonchifolius</name>
    <dbReference type="NCBI Taxonomy" id="185202"/>
    <lineage>
        <taxon>Eukaryota</taxon>
        <taxon>Viridiplantae</taxon>
        <taxon>Streptophyta</taxon>
        <taxon>Embryophyta</taxon>
        <taxon>Tracheophyta</taxon>
        <taxon>Spermatophyta</taxon>
        <taxon>Magnoliopsida</taxon>
        <taxon>eudicotyledons</taxon>
        <taxon>Gunneridae</taxon>
        <taxon>Pentapetalae</taxon>
        <taxon>asterids</taxon>
        <taxon>campanulids</taxon>
        <taxon>Asterales</taxon>
        <taxon>Asteraceae</taxon>
        <taxon>Asteroideae</taxon>
        <taxon>Heliantheae alliance</taxon>
        <taxon>Millerieae</taxon>
        <taxon>Smallanthus</taxon>
    </lineage>
</organism>
<reference evidence="1 2" key="2">
    <citation type="journal article" date="2022" name="Mol. Ecol. Resour.">
        <title>The genomes of chicory, endive, great burdock and yacon provide insights into Asteraceae paleo-polyploidization history and plant inulin production.</title>
        <authorList>
            <person name="Fan W."/>
            <person name="Wang S."/>
            <person name="Wang H."/>
            <person name="Wang A."/>
            <person name="Jiang F."/>
            <person name="Liu H."/>
            <person name="Zhao H."/>
            <person name="Xu D."/>
            <person name="Zhang Y."/>
        </authorList>
    </citation>
    <scope>NUCLEOTIDE SEQUENCE [LARGE SCALE GENOMIC DNA]</scope>
    <source>
        <strain evidence="2">cv. Yunnan</strain>
        <tissue evidence="1">Leaves</tissue>
    </source>
</reference>
<keyword evidence="2" id="KW-1185">Reference proteome</keyword>
<sequence>MSWAVQKIHRNSTIELSPRDLEGVTAAASRHTPRRMYSRKESNLTESPHVDLGDEDSVEFVDEARHGDGDTPTKDIGVKGKRKNSSEVHPHFVEIDGLYRGKMV</sequence>
<evidence type="ECO:0000313" key="2">
    <source>
        <dbReference type="Proteomes" id="UP001056120"/>
    </source>
</evidence>
<accession>A0ACB9J696</accession>